<feature type="transmembrane region" description="Helical" evidence="6">
    <location>
        <begin position="40"/>
        <end position="63"/>
    </location>
</feature>
<feature type="transmembrane region" description="Helical" evidence="6">
    <location>
        <begin position="151"/>
        <end position="170"/>
    </location>
</feature>
<reference evidence="8" key="1">
    <citation type="submission" date="2021-01" db="EMBL/GenBank/DDBJ databases">
        <title>Whole genome shotgun sequence of Rhizocola hellebori NBRC 109834.</title>
        <authorList>
            <person name="Komaki H."/>
            <person name="Tamura T."/>
        </authorList>
    </citation>
    <scope>NUCLEOTIDE SEQUENCE</scope>
    <source>
        <strain evidence="8">NBRC 109834</strain>
    </source>
</reference>
<evidence type="ECO:0000256" key="4">
    <source>
        <dbReference type="ARBA" id="ARBA00023136"/>
    </source>
</evidence>
<dbReference type="EMBL" id="BONY01000006">
    <property type="protein sequence ID" value="GIH03243.1"/>
    <property type="molecule type" value="Genomic_DNA"/>
</dbReference>
<keyword evidence="6" id="KW-0813">Transport</keyword>
<evidence type="ECO:0000256" key="1">
    <source>
        <dbReference type="ARBA" id="ARBA00004141"/>
    </source>
</evidence>
<protein>
    <recommendedName>
        <fullName evidence="6">Transport permease protein</fullName>
    </recommendedName>
</protein>
<dbReference type="PANTHER" id="PTHR43229">
    <property type="entry name" value="NODULATION PROTEIN J"/>
    <property type="match status" value="1"/>
</dbReference>
<keyword evidence="3 6" id="KW-1133">Transmembrane helix</keyword>
<dbReference type="GO" id="GO:0046677">
    <property type="term" value="P:response to antibiotic"/>
    <property type="evidence" value="ECO:0007669"/>
    <property type="project" value="UniProtKB-KW"/>
</dbReference>
<feature type="transmembrane region" description="Helical" evidence="6">
    <location>
        <begin position="182"/>
        <end position="202"/>
    </location>
</feature>
<evidence type="ECO:0000256" key="5">
    <source>
        <dbReference type="ARBA" id="ARBA00023251"/>
    </source>
</evidence>
<feature type="transmembrane region" description="Helical" evidence="6">
    <location>
        <begin position="240"/>
        <end position="258"/>
    </location>
</feature>
<comment type="caution">
    <text evidence="8">The sequence shown here is derived from an EMBL/GenBank/DDBJ whole genome shotgun (WGS) entry which is preliminary data.</text>
</comment>
<dbReference type="GO" id="GO:0140359">
    <property type="term" value="F:ABC-type transporter activity"/>
    <property type="evidence" value="ECO:0007669"/>
    <property type="project" value="InterPro"/>
</dbReference>
<keyword evidence="9" id="KW-1185">Reference proteome</keyword>
<dbReference type="PRINTS" id="PR00164">
    <property type="entry name" value="ABC2TRNSPORT"/>
</dbReference>
<dbReference type="InterPro" id="IPR051784">
    <property type="entry name" value="Nod_factor_ABC_transporter"/>
</dbReference>
<feature type="domain" description="ABC transmembrane type-2" evidence="7">
    <location>
        <begin position="38"/>
        <end position="265"/>
    </location>
</feature>
<feature type="transmembrane region" description="Helical" evidence="6">
    <location>
        <begin position="70"/>
        <end position="88"/>
    </location>
</feature>
<dbReference type="GO" id="GO:0043190">
    <property type="term" value="C:ATP-binding cassette (ABC) transporter complex"/>
    <property type="evidence" value="ECO:0007669"/>
    <property type="project" value="InterPro"/>
</dbReference>
<keyword evidence="6" id="KW-1003">Cell membrane</keyword>
<accession>A0A8J3Q3G8</accession>
<sequence length="268" mass="28930">MSTLTSTPTVVAAPRPGGGGPLAVLGRHLTVYKRVWQGSVFSSFILPIMFVLSIGIGVGGYVGTVDGWSYLSYIVPGVLASGAFQTAIGESTFPVLGDFKWSRAYHAMRATPLRIIDMIVGWQLYIQIRVFVAAVIFLAISALFGAVHSPWVVVTPLICALLALSTAAPISAFSAGLENDSYFSLLFRFVVIPSTLFAGVFFPVDQLPLFGRLLAYASPLWHGVVLCRSAMLGVATPWPIWVHVGYLLTFAALGLWWANAAYSKRLKD</sequence>
<dbReference type="InterPro" id="IPR013525">
    <property type="entry name" value="ABC2_TM"/>
</dbReference>
<evidence type="ECO:0000313" key="8">
    <source>
        <dbReference type="EMBL" id="GIH03243.1"/>
    </source>
</evidence>
<dbReference type="RefSeq" id="WP_203907157.1">
    <property type="nucleotide sequence ID" value="NZ_BONY01000006.1"/>
</dbReference>
<gene>
    <name evidence="8" type="ORF">Rhe02_13100</name>
</gene>
<keyword evidence="4 6" id="KW-0472">Membrane</keyword>
<proteinExistence type="inferred from homology"/>
<dbReference type="Pfam" id="PF01061">
    <property type="entry name" value="ABC2_membrane"/>
    <property type="match status" value="1"/>
</dbReference>
<evidence type="ECO:0000256" key="3">
    <source>
        <dbReference type="ARBA" id="ARBA00022989"/>
    </source>
</evidence>
<organism evidence="8 9">
    <name type="scientific">Rhizocola hellebori</name>
    <dbReference type="NCBI Taxonomy" id="1392758"/>
    <lineage>
        <taxon>Bacteria</taxon>
        <taxon>Bacillati</taxon>
        <taxon>Actinomycetota</taxon>
        <taxon>Actinomycetes</taxon>
        <taxon>Micromonosporales</taxon>
        <taxon>Micromonosporaceae</taxon>
        <taxon>Rhizocola</taxon>
    </lineage>
</organism>
<dbReference type="AlphaFoldDB" id="A0A8J3Q3G8"/>
<name>A0A8J3Q3G8_9ACTN</name>
<comment type="similarity">
    <text evidence="6">Belongs to the ABC-2 integral membrane protein family.</text>
</comment>
<evidence type="ECO:0000256" key="6">
    <source>
        <dbReference type="RuleBase" id="RU361157"/>
    </source>
</evidence>
<feature type="transmembrane region" description="Helical" evidence="6">
    <location>
        <begin position="124"/>
        <end position="144"/>
    </location>
</feature>
<keyword evidence="5" id="KW-0046">Antibiotic resistance</keyword>
<evidence type="ECO:0000313" key="9">
    <source>
        <dbReference type="Proteomes" id="UP000612899"/>
    </source>
</evidence>
<evidence type="ECO:0000259" key="7">
    <source>
        <dbReference type="PROSITE" id="PS51012"/>
    </source>
</evidence>
<dbReference type="Proteomes" id="UP000612899">
    <property type="component" value="Unassembled WGS sequence"/>
</dbReference>
<dbReference type="PIRSF" id="PIRSF006648">
    <property type="entry name" value="DrrB"/>
    <property type="match status" value="1"/>
</dbReference>
<evidence type="ECO:0000256" key="2">
    <source>
        <dbReference type="ARBA" id="ARBA00022692"/>
    </source>
</evidence>
<comment type="subcellular location">
    <subcellularLocation>
        <location evidence="6">Cell membrane</location>
        <topology evidence="6">Multi-pass membrane protein</topology>
    </subcellularLocation>
    <subcellularLocation>
        <location evidence="1">Membrane</location>
        <topology evidence="1">Multi-pass membrane protein</topology>
    </subcellularLocation>
</comment>
<keyword evidence="2 6" id="KW-0812">Transmembrane</keyword>
<dbReference type="PANTHER" id="PTHR43229:SF2">
    <property type="entry name" value="NODULATION PROTEIN J"/>
    <property type="match status" value="1"/>
</dbReference>
<dbReference type="InterPro" id="IPR047817">
    <property type="entry name" value="ABC2_TM_bact-type"/>
</dbReference>
<dbReference type="PROSITE" id="PS51012">
    <property type="entry name" value="ABC_TM2"/>
    <property type="match status" value="1"/>
</dbReference>
<dbReference type="InterPro" id="IPR000412">
    <property type="entry name" value="ABC_2_transport"/>
</dbReference>